<dbReference type="GO" id="GO:0051258">
    <property type="term" value="P:protein polymerization"/>
    <property type="evidence" value="ECO:0007669"/>
    <property type="project" value="UniProtKB-ARBA"/>
</dbReference>
<dbReference type="GO" id="GO:0051302">
    <property type="term" value="P:regulation of cell division"/>
    <property type="evidence" value="ECO:0007669"/>
    <property type="project" value="UniProtKB-ARBA"/>
</dbReference>
<reference evidence="11" key="2">
    <citation type="submission" date="2015-06" db="UniProtKB">
        <authorList>
            <consortium name="EnsemblPlants"/>
        </authorList>
    </citation>
    <scope>IDENTIFICATION</scope>
</reference>
<name>A0A0E0N8A0_ORYRU</name>
<evidence type="ECO:0000256" key="3">
    <source>
        <dbReference type="ARBA" id="ARBA00022475"/>
    </source>
</evidence>
<dbReference type="HOGENOM" id="CLU_025038_0_0_1"/>
<dbReference type="GO" id="GO:0051301">
    <property type="term" value="P:cell division"/>
    <property type="evidence" value="ECO:0007669"/>
    <property type="project" value="UniProtKB-KW"/>
</dbReference>
<organism evidence="11 12">
    <name type="scientific">Oryza rufipogon</name>
    <name type="common">Brownbeard rice</name>
    <name type="synonym">Asian wild rice</name>
    <dbReference type="NCBI Taxonomy" id="4529"/>
    <lineage>
        <taxon>Eukaryota</taxon>
        <taxon>Viridiplantae</taxon>
        <taxon>Streptophyta</taxon>
        <taxon>Embryophyta</taxon>
        <taxon>Tracheophyta</taxon>
        <taxon>Spermatophyta</taxon>
        <taxon>Magnoliopsida</taxon>
        <taxon>Liliopsida</taxon>
        <taxon>Poales</taxon>
        <taxon>Poaceae</taxon>
        <taxon>BOP clade</taxon>
        <taxon>Oryzoideae</taxon>
        <taxon>Oryzeae</taxon>
        <taxon>Oryzinae</taxon>
        <taxon>Oryza</taxon>
    </lineage>
</organism>
<evidence type="ECO:0000256" key="4">
    <source>
        <dbReference type="ARBA" id="ARBA00022618"/>
    </source>
</evidence>
<reference evidence="12" key="1">
    <citation type="submission" date="2013-06" db="EMBL/GenBank/DDBJ databases">
        <authorList>
            <person name="Zhao Q."/>
        </authorList>
    </citation>
    <scope>NUCLEOTIDE SEQUENCE</scope>
    <source>
        <strain evidence="12">cv. W1943</strain>
    </source>
</reference>
<dbReference type="InterPro" id="IPR021182">
    <property type="entry name" value="SOK_magnoliopsida"/>
</dbReference>
<dbReference type="PIRSF" id="PIRSF031043">
    <property type="entry name" value="UCP031043"/>
    <property type="match status" value="1"/>
</dbReference>
<keyword evidence="3" id="KW-1003">Cell membrane</keyword>
<sequence>MANPSRHSRSGDGNGWASPERTMVWRTELKKKQMKQVVVGVVYYLCRQDGQLDHPHFVHVHVPSDSDSDHPRPRLHLRDFIARLSDLRGAAMPAAYSWSAKTTYRRNAGYVWQDLTADDLIPAPSTNHEEYVLKGSPLLHHNSNTPPQHRRCMTSFDLADYHRTTDPVPVPAAAQQSLIGIDEISPPPSSSSPDDTTTQLVTLKQKQQEEDGCTPQQQAATTPAGRMRTSAMLMKLISCGASSIKELQGQAQSQRRRATAWHNNKPDIMDHRDYFSGSLLDNNTTTHPIDLTLRRSSSCNAHRGQSSRLGVVDQDGVPRRQQLHAKSTAARMDSPETDQIRSDHRGGDQQAKLS</sequence>
<evidence type="ECO:0000256" key="9">
    <source>
        <dbReference type="SAM" id="MobiDB-lite"/>
    </source>
</evidence>
<keyword evidence="5" id="KW-0472">Membrane</keyword>
<dbReference type="GO" id="GO:0005886">
    <property type="term" value="C:plasma membrane"/>
    <property type="evidence" value="ECO:0007669"/>
    <property type="project" value="UniProtKB-SubCell"/>
</dbReference>
<keyword evidence="2" id="KW-0217">Developmental protein</keyword>
<accession>A0A0E0N8A0</accession>
<dbReference type="OMA" id="SSCNAHR"/>
<comment type="subunit">
    <text evidence="8">Homodimer. Forms long polymer filaments with other SOKs proteins polymers (e.g. SOK1, SOK2, SOK3 and SOK4) crucial for polar localization and biological activity. Binds to ANGUSTIFOLIA (AN).</text>
</comment>
<keyword evidence="4" id="KW-0132">Cell division</keyword>
<evidence type="ECO:0000256" key="6">
    <source>
        <dbReference type="ARBA" id="ARBA00023306"/>
    </source>
</evidence>
<dbReference type="AlphaFoldDB" id="A0A0E0N8A0"/>
<dbReference type="PANTHER" id="PTHR31083">
    <property type="entry name" value="UPSTREAM OF FLC PROTEIN (DUF966)"/>
    <property type="match status" value="1"/>
</dbReference>
<evidence type="ECO:0000256" key="5">
    <source>
        <dbReference type="ARBA" id="ARBA00023136"/>
    </source>
</evidence>
<evidence type="ECO:0000256" key="7">
    <source>
        <dbReference type="ARBA" id="ARBA00024211"/>
    </source>
</evidence>
<feature type="domain" description="SOSEKI DIX-like" evidence="10">
    <location>
        <begin position="39"/>
        <end position="138"/>
    </location>
</feature>
<dbReference type="Proteomes" id="UP000008022">
    <property type="component" value="Unassembled WGS sequence"/>
</dbReference>
<evidence type="ECO:0000313" key="12">
    <source>
        <dbReference type="Proteomes" id="UP000008022"/>
    </source>
</evidence>
<dbReference type="eggNOG" id="ENOG502QUB8">
    <property type="taxonomic scope" value="Eukaryota"/>
</dbReference>
<dbReference type="InterPro" id="IPR010369">
    <property type="entry name" value="SOK"/>
</dbReference>
<evidence type="ECO:0000256" key="2">
    <source>
        <dbReference type="ARBA" id="ARBA00022473"/>
    </source>
</evidence>
<evidence type="ECO:0000256" key="1">
    <source>
        <dbReference type="ARBA" id="ARBA00004413"/>
    </source>
</evidence>
<keyword evidence="12" id="KW-1185">Reference proteome</keyword>
<feature type="region of interest" description="Disordered" evidence="9">
    <location>
        <begin position="313"/>
        <end position="354"/>
    </location>
</feature>
<dbReference type="STRING" id="4529.A0A0E0N8A0"/>
<comment type="subcellular location">
    <subcellularLocation>
        <location evidence="1">Cell membrane</location>
        <topology evidence="1">Peripheral membrane protein</topology>
        <orientation evidence="1">Cytoplasmic side</orientation>
    </subcellularLocation>
</comment>
<dbReference type="PANTHER" id="PTHR31083:SF41">
    <property type="entry name" value="OS01G0975000 PROTEIN"/>
    <property type="match status" value="1"/>
</dbReference>
<feature type="compositionally biased region" description="Basic and acidic residues" evidence="9">
    <location>
        <begin position="338"/>
        <end position="347"/>
    </location>
</feature>
<protein>
    <recommendedName>
        <fullName evidence="10">SOSEKI DIX-like domain-containing protein</fullName>
    </recommendedName>
</protein>
<dbReference type="GO" id="GO:2000067">
    <property type="term" value="P:regulation of root morphogenesis"/>
    <property type="evidence" value="ECO:0007669"/>
    <property type="project" value="UniProtKB-ARBA"/>
</dbReference>
<evidence type="ECO:0000313" key="11">
    <source>
        <dbReference type="EnsemblPlants" id="ORUFI01G49210.1"/>
    </source>
</evidence>
<evidence type="ECO:0000259" key="10">
    <source>
        <dbReference type="Pfam" id="PF06136"/>
    </source>
</evidence>
<dbReference type="GO" id="GO:0090708">
    <property type="term" value="P:specification of plant organ axis polarity"/>
    <property type="evidence" value="ECO:0007669"/>
    <property type="project" value="UniProtKB-ARBA"/>
</dbReference>
<feature type="region of interest" description="Disordered" evidence="9">
    <location>
        <begin position="206"/>
        <end position="225"/>
    </location>
</feature>
<dbReference type="InterPro" id="IPR048351">
    <property type="entry name" value="SOK_DIX"/>
</dbReference>
<proteinExistence type="inferred from homology"/>
<evidence type="ECO:0000256" key="8">
    <source>
        <dbReference type="ARBA" id="ARBA00046534"/>
    </source>
</evidence>
<dbReference type="EnsemblPlants" id="ORUFI01G49210.1">
    <property type="protein sequence ID" value="ORUFI01G49210.1"/>
    <property type="gene ID" value="ORUFI01G49210"/>
</dbReference>
<dbReference type="Pfam" id="PF06136">
    <property type="entry name" value="SOK"/>
    <property type="match status" value="1"/>
</dbReference>
<dbReference type="Gramene" id="ORUFI01G49210.1">
    <property type="protein sequence ID" value="ORUFI01G49210.1"/>
    <property type="gene ID" value="ORUFI01G49210"/>
</dbReference>
<keyword evidence="6" id="KW-0131">Cell cycle</keyword>
<comment type="similarity">
    <text evidence="7">Belongs to the SOSEKI family.</text>
</comment>